<gene>
    <name evidence="1" type="ORF">MLD38_012199</name>
</gene>
<evidence type="ECO:0000313" key="1">
    <source>
        <dbReference type="EMBL" id="KAI4374174.1"/>
    </source>
</evidence>
<organism evidence="1 2">
    <name type="scientific">Melastoma candidum</name>
    <dbReference type="NCBI Taxonomy" id="119954"/>
    <lineage>
        <taxon>Eukaryota</taxon>
        <taxon>Viridiplantae</taxon>
        <taxon>Streptophyta</taxon>
        <taxon>Embryophyta</taxon>
        <taxon>Tracheophyta</taxon>
        <taxon>Spermatophyta</taxon>
        <taxon>Magnoliopsida</taxon>
        <taxon>eudicotyledons</taxon>
        <taxon>Gunneridae</taxon>
        <taxon>Pentapetalae</taxon>
        <taxon>rosids</taxon>
        <taxon>malvids</taxon>
        <taxon>Myrtales</taxon>
        <taxon>Melastomataceae</taxon>
        <taxon>Melastomatoideae</taxon>
        <taxon>Melastomateae</taxon>
        <taxon>Melastoma</taxon>
    </lineage>
</organism>
<accession>A0ACB9R5P2</accession>
<dbReference type="Proteomes" id="UP001057402">
    <property type="component" value="Chromosome 4"/>
</dbReference>
<reference evidence="2" key="1">
    <citation type="journal article" date="2023" name="Front. Plant Sci.">
        <title>Chromosomal-level genome assembly of Melastoma candidum provides insights into trichome evolution.</title>
        <authorList>
            <person name="Zhong Y."/>
            <person name="Wu W."/>
            <person name="Sun C."/>
            <person name="Zou P."/>
            <person name="Liu Y."/>
            <person name="Dai S."/>
            <person name="Zhou R."/>
        </authorList>
    </citation>
    <scope>NUCLEOTIDE SEQUENCE [LARGE SCALE GENOMIC DNA]</scope>
</reference>
<dbReference type="EMBL" id="CM042883">
    <property type="protein sequence ID" value="KAI4374174.1"/>
    <property type="molecule type" value="Genomic_DNA"/>
</dbReference>
<protein>
    <submittedName>
        <fullName evidence="1">Uncharacterized protein</fullName>
    </submittedName>
</protein>
<name>A0ACB9R5P2_9MYRT</name>
<sequence length="79" mass="9007">MKNQGNTGNRAIIWGLTASDMAAANQLLLLTGKEGDDHDSFKKDEGTRSSRKRRKRRFRMLSDIYTETEPVNAAEDHKR</sequence>
<evidence type="ECO:0000313" key="2">
    <source>
        <dbReference type="Proteomes" id="UP001057402"/>
    </source>
</evidence>
<comment type="caution">
    <text evidence="1">The sequence shown here is derived from an EMBL/GenBank/DDBJ whole genome shotgun (WGS) entry which is preliminary data.</text>
</comment>
<keyword evidence="2" id="KW-1185">Reference proteome</keyword>
<proteinExistence type="predicted"/>